<organism evidence="1 2">
    <name type="scientific">Asanoa iriomotensis</name>
    <dbReference type="NCBI Taxonomy" id="234613"/>
    <lineage>
        <taxon>Bacteria</taxon>
        <taxon>Bacillati</taxon>
        <taxon>Actinomycetota</taxon>
        <taxon>Actinomycetes</taxon>
        <taxon>Micromonosporales</taxon>
        <taxon>Micromonosporaceae</taxon>
        <taxon>Asanoa</taxon>
    </lineage>
</organism>
<accession>A0ABQ4CBX8</accession>
<proteinExistence type="predicted"/>
<evidence type="ECO:0008006" key="3">
    <source>
        <dbReference type="Google" id="ProtNLM"/>
    </source>
</evidence>
<evidence type="ECO:0000313" key="1">
    <source>
        <dbReference type="EMBL" id="GIF60268.1"/>
    </source>
</evidence>
<protein>
    <recommendedName>
        <fullName evidence="3">DUF222 domain-containing protein</fullName>
    </recommendedName>
</protein>
<gene>
    <name evidence="1" type="ORF">Air01nite_63630</name>
</gene>
<evidence type="ECO:0000313" key="2">
    <source>
        <dbReference type="Proteomes" id="UP000624325"/>
    </source>
</evidence>
<keyword evidence="2" id="KW-1185">Reference proteome</keyword>
<comment type="caution">
    <text evidence="1">The sequence shown here is derived from an EMBL/GenBank/DDBJ whole genome shotgun (WGS) entry which is preliminary data.</text>
</comment>
<name>A0ABQ4CBX8_9ACTN</name>
<dbReference type="EMBL" id="BONC01000063">
    <property type="protein sequence ID" value="GIF60268.1"/>
    <property type="molecule type" value="Genomic_DNA"/>
</dbReference>
<sequence>MRESHPNAWRGADVAVANETVTITVEADWVERQLAVWVQVAGAPHVPVEKLVPELRGLLRLPRDATRGVLQRRLERVVKALQVRAPEVLDGGPRALARVLEAGGEAT</sequence>
<dbReference type="RefSeq" id="WP_203707084.1">
    <property type="nucleotide sequence ID" value="NZ_BAAALU010000027.1"/>
</dbReference>
<reference evidence="1 2" key="1">
    <citation type="submission" date="2021-01" db="EMBL/GenBank/DDBJ databases">
        <title>Whole genome shotgun sequence of Asanoa iriomotensis NBRC 100142.</title>
        <authorList>
            <person name="Komaki H."/>
            <person name="Tamura T."/>
        </authorList>
    </citation>
    <scope>NUCLEOTIDE SEQUENCE [LARGE SCALE GENOMIC DNA]</scope>
    <source>
        <strain evidence="1 2">NBRC 100142</strain>
    </source>
</reference>
<dbReference type="Proteomes" id="UP000624325">
    <property type="component" value="Unassembled WGS sequence"/>
</dbReference>